<accession>A0AAD9SGG6</accession>
<dbReference type="EMBL" id="JAUJFL010000003">
    <property type="protein sequence ID" value="KAK2607517.1"/>
    <property type="molecule type" value="Genomic_DNA"/>
</dbReference>
<evidence type="ECO:0000256" key="1">
    <source>
        <dbReference type="SAM" id="MobiDB-lite"/>
    </source>
</evidence>
<evidence type="ECO:0000313" key="3">
    <source>
        <dbReference type="Proteomes" id="UP001265746"/>
    </source>
</evidence>
<dbReference type="Proteomes" id="UP001265746">
    <property type="component" value="Unassembled WGS sequence"/>
</dbReference>
<name>A0AAD9SGG6_PHOAM</name>
<sequence length="186" mass="21405">MNLPLPNKSTAQMTAAPECDKLCAKRGRCCAISGLVHYTPDNSTLSWSPGLTISHIITPHLPYRQLRHRRRGRRARREVAHNLGSSREPRRASRPLPRLRLGFISFRRELRDSYYAGLPPQIIQEETRRTIKVLRVRGVTFREPLVEADLRWNKEARRVMVVNSAGAKIKDTWSIKVFIQNFAIKG</sequence>
<reference evidence="2" key="1">
    <citation type="submission" date="2023-06" db="EMBL/GenBank/DDBJ databases">
        <authorList>
            <person name="Noh H."/>
        </authorList>
    </citation>
    <scope>NUCLEOTIDE SEQUENCE</scope>
    <source>
        <strain evidence="2">DUCC20226</strain>
    </source>
</reference>
<organism evidence="2 3">
    <name type="scientific">Phomopsis amygdali</name>
    <name type="common">Fusicoccum amygdali</name>
    <dbReference type="NCBI Taxonomy" id="1214568"/>
    <lineage>
        <taxon>Eukaryota</taxon>
        <taxon>Fungi</taxon>
        <taxon>Dikarya</taxon>
        <taxon>Ascomycota</taxon>
        <taxon>Pezizomycotina</taxon>
        <taxon>Sordariomycetes</taxon>
        <taxon>Sordariomycetidae</taxon>
        <taxon>Diaporthales</taxon>
        <taxon>Diaporthaceae</taxon>
        <taxon>Diaporthe</taxon>
    </lineage>
</organism>
<comment type="caution">
    <text evidence="2">The sequence shown here is derived from an EMBL/GenBank/DDBJ whole genome shotgun (WGS) entry which is preliminary data.</text>
</comment>
<dbReference type="AlphaFoldDB" id="A0AAD9SGG6"/>
<protein>
    <submittedName>
        <fullName evidence="2">Uncharacterized protein</fullName>
    </submittedName>
</protein>
<feature type="compositionally biased region" description="Basic residues" evidence="1">
    <location>
        <begin position="67"/>
        <end position="76"/>
    </location>
</feature>
<feature type="region of interest" description="Disordered" evidence="1">
    <location>
        <begin position="67"/>
        <end position="92"/>
    </location>
</feature>
<gene>
    <name evidence="2" type="ORF">N8I77_006183</name>
</gene>
<evidence type="ECO:0000313" key="2">
    <source>
        <dbReference type="EMBL" id="KAK2607517.1"/>
    </source>
</evidence>
<keyword evidence="3" id="KW-1185">Reference proteome</keyword>
<proteinExistence type="predicted"/>